<feature type="region of interest" description="Disordered" evidence="1">
    <location>
        <begin position="1"/>
        <end position="72"/>
    </location>
</feature>
<dbReference type="EMBL" id="PZQS01000002">
    <property type="protein sequence ID" value="PVD36002.1"/>
    <property type="molecule type" value="Genomic_DNA"/>
</dbReference>
<gene>
    <name evidence="2" type="ORF">C0Q70_02972</name>
</gene>
<comment type="caution">
    <text evidence="2">The sequence shown here is derived from an EMBL/GenBank/DDBJ whole genome shotgun (WGS) entry which is preliminary data.</text>
</comment>
<name>A0A2T7PRE9_POMCA</name>
<evidence type="ECO:0000256" key="1">
    <source>
        <dbReference type="SAM" id="MobiDB-lite"/>
    </source>
</evidence>
<evidence type="ECO:0000313" key="2">
    <source>
        <dbReference type="EMBL" id="PVD36002.1"/>
    </source>
</evidence>
<proteinExistence type="predicted"/>
<accession>A0A2T7PRE9</accession>
<organism evidence="2 3">
    <name type="scientific">Pomacea canaliculata</name>
    <name type="common">Golden apple snail</name>
    <dbReference type="NCBI Taxonomy" id="400727"/>
    <lineage>
        <taxon>Eukaryota</taxon>
        <taxon>Metazoa</taxon>
        <taxon>Spiralia</taxon>
        <taxon>Lophotrochozoa</taxon>
        <taxon>Mollusca</taxon>
        <taxon>Gastropoda</taxon>
        <taxon>Caenogastropoda</taxon>
        <taxon>Architaenioglossa</taxon>
        <taxon>Ampullarioidea</taxon>
        <taxon>Ampullariidae</taxon>
        <taxon>Pomacea</taxon>
    </lineage>
</organism>
<feature type="compositionally biased region" description="Basic and acidic residues" evidence="1">
    <location>
        <begin position="50"/>
        <end position="64"/>
    </location>
</feature>
<protein>
    <submittedName>
        <fullName evidence="2">Uncharacterized protein</fullName>
    </submittedName>
</protein>
<sequence length="72" mass="7978">MATSPGEANHLHKSDSACSGIRRSRPSYQADFRGTSLPKHFRGESNINTEQEKGSKQIRSEHEGVGYTIQDC</sequence>
<reference evidence="2 3" key="1">
    <citation type="submission" date="2018-04" db="EMBL/GenBank/DDBJ databases">
        <title>The genome of golden apple snail Pomacea canaliculata provides insight into stress tolerance and invasive adaptation.</title>
        <authorList>
            <person name="Liu C."/>
            <person name="Liu B."/>
            <person name="Ren Y."/>
            <person name="Zhang Y."/>
            <person name="Wang H."/>
            <person name="Li S."/>
            <person name="Jiang F."/>
            <person name="Yin L."/>
            <person name="Zhang G."/>
            <person name="Qian W."/>
            <person name="Fan W."/>
        </authorList>
    </citation>
    <scope>NUCLEOTIDE SEQUENCE [LARGE SCALE GENOMIC DNA]</scope>
    <source>
        <strain evidence="2">SZHN2017</strain>
        <tissue evidence="2">Muscle</tissue>
    </source>
</reference>
<keyword evidence="3" id="KW-1185">Reference proteome</keyword>
<dbReference type="OrthoDB" id="10608221at2759"/>
<evidence type="ECO:0000313" key="3">
    <source>
        <dbReference type="Proteomes" id="UP000245119"/>
    </source>
</evidence>
<dbReference type="Proteomes" id="UP000245119">
    <property type="component" value="Linkage Group LG2"/>
</dbReference>
<dbReference type="AlphaFoldDB" id="A0A2T7PRE9"/>